<evidence type="ECO:0000313" key="2">
    <source>
        <dbReference type="EMBL" id="ABP54477.1"/>
    </source>
</evidence>
<keyword evidence="3" id="KW-1185">Reference proteome</keyword>
<feature type="region of interest" description="Disordered" evidence="1">
    <location>
        <begin position="78"/>
        <end position="97"/>
    </location>
</feature>
<feature type="compositionally biased region" description="Pro residues" evidence="1">
    <location>
        <begin position="88"/>
        <end position="97"/>
    </location>
</feature>
<evidence type="ECO:0000313" key="3">
    <source>
        <dbReference type="Proteomes" id="UP000000235"/>
    </source>
</evidence>
<protein>
    <submittedName>
        <fullName evidence="2">Uncharacterized protein</fullName>
    </submittedName>
</protein>
<gene>
    <name evidence="2" type="ordered locus">Strop_2024</name>
</gene>
<proteinExistence type="predicted"/>
<dbReference type="Proteomes" id="UP000000235">
    <property type="component" value="Chromosome"/>
</dbReference>
<organism evidence="2 3">
    <name type="scientific">Salinispora tropica (strain ATCC BAA-916 / DSM 44818 / JCM 13857 / NBRC 105044 / CNB-440)</name>
    <dbReference type="NCBI Taxonomy" id="369723"/>
    <lineage>
        <taxon>Bacteria</taxon>
        <taxon>Bacillati</taxon>
        <taxon>Actinomycetota</taxon>
        <taxon>Actinomycetes</taxon>
        <taxon>Micromonosporales</taxon>
        <taxon>Micromonosporaceae</taxon>
        <taxon>Salinispora</taxon>
    </lineage>
</organism>
<dbReference type="EMBL" id="CP000667">
    <property type="protein sequence ID" value="ABP54477.1"/>
    <property type="molecule type" value="Genomic_DNA"/>
</dbReference>
<dbReference type="AlphaFoldDB" id="A4X6H7"/>
<dbReference type="KEGG" id="stp:Strop_2024"/>
<name>A4X6H7_SALTO</name>
<dbReference type="HOGENOM" id="CLU_2345029_0_0_11"/>
<evidence type="ECO:0000256" key="1">
    <source>
        <dbReference type="SAM" id="MobiDB-lite"/>
    </source>
</evidence>
<sequence>MLVVIDRNVDLAERVSEFARWRIGLAEVNVEDGGTFDAAEALILPVLRALPPVAMAFVVRIGLAITAAGASPALTAGGAARSAIPSAIDPPPGSRPA</sequence>
<accession>A4X6H7</accession>
<reference evidence="3" key="1">
    <citation type="journal article" date="2007" name="Proc. Natl. Acad. Sci. U.S.A.">
        <title>Genome sequencing reveals complex secondary metabolome in the marine actinomycete Salinispora tropica.</title>
        <authorList>
            <person name="Udwary D.W."/>
            <person name="Zeigler L."/>
            <person name="Asolkar R.N."/>
            <person name="Singan V."/>
            <person name="Lapidus A."/>
            <person name="Fenical W."/>
            <person name="Jensen P.R."/>
            <person name="Moore B.S."/>
        </authorList>
    </citation>
    <scope>NUCLEOTIDE SEQUENCE [LARGE SCALE GENOMIC DNA]</scope>
    <source>
        <strain evidence="3">ATCC BAA-916 / DSM 44818 / CNB-440</strain>
    </source>
</reference>